<dbReference type="InterPro" id="IPR005835">
    <property type="entry name" value="NTP_transferase_dom"/>
</dbReference>
<protein>
    <recommendedName>
        <fullName evidence="1">Nucleotidyl transferase domain-containing protein</fullName>
    </recommendedName>
</protein>
<organism evidence="2">
    <name type="scientific">Zea mays</name>
    <name type="common">Maize</name>
    <dbReference type="NCBI Taxonomy" id="4577"/>
    <lineage>
        <taxon>Eukaryota</taxon>
        <taxon>Viridiplantae</taxon>
        <taxon>Streptophyta</taxon>
        <taxon>Embryophyta</taxon>
        <taxon>Tracheophyta</taxon>
        <taxon>Spermatophyta</taxon>
        <taxon>Magnoliopsida</taxon>
        <taxon>Liliopsida</taxon>
        <taxon>Poales</taxon>
        <taxon>Poaceae</taxon>
        <taxon>PACMAD clade</taxon>
        <taxon>Panicoideae</taxon>
        <taxon>Andropogonodae</taxon>
        <taxon>Andropogoneae</taxon>
        <taxon>Tripsacinae</taxon>
        <taxon>Zea</taxon>
    </lineage>
</organism>
<dbReference type="SUPFAM" id="SSF53448">
    <property type="entry name" value="Nucleotide-diphospho-sugar transferases"/>
    <property type="match status" value="1"/>
</dbReference>
<name>B6SL75_MAIZE</name>
<accession>B6SL75</accession>
<evidence type="ECO:0000259" key="1">
    <source>
        <dbReference type="Pfam" id="PF00483"/>
    </source>
</evidence>
<proteinExistence type="evidence at transcript level"/>
<sequence>MKARILVGGFGIRLRLLTLSVPKPLVDFSDKPLIMH</sequence>
<dbReference type="Gene3D" id="3.90.550.10">
    <property type="entry name" value="Spore Coat Polysaccharide Biosynthesis Protein SpsA, Chain A"/>
    <property type="match status" value="1"/>
</dbReference>
<dbReference type="InterPro" id="IPR029044">
    <property type="entry name" value="Nucleotide-diphossugar_trans"/>
</dbReference>
<dbReference type="Pfam" id="PF00483">
    <property type="entry name" value="NTP_transferase"/>
    <property type="match status" value="1"/>
</dbReference>
<dbReference type="AlphaFoldDB" id="B6SL75"/>
<dbReference type="EMBL" id="EU953490">
    <property type="protein sequence ID" value="ACG25608.1"/>
    <property type="molecule type" value="mRNA"/>
</dbReference>
<reference evidence="2" key="1">
    <citation type="journal article" date="2009" name="Plant Mol. Biol.">
        <title>Insights into corn genes derived from large-scale cDNA sequencing.</title>
        <authorList>
            <person name="Alexandrov N.N."/>
            <person name="Brover V.V."/>
            <person name="Freidin S."/>
            <person name="Troukhan M.E."/>
            <person name="Tatarinova T.V."/>
            <person name="Zhang H."/>
            <person name="Swaller T.J."/>
            <person name="Lu Y.P."/>
            <person name="Bouck J."/>
            <person name="Flavell R.B."/>
            <person name="Feldmann K.A."/>
        </authorList>
    </citation>
    <scope>NUCLEOTIDE SEQUENCE</scope>
</reference>
<evidence type="ECO:0000313" key="2">
    <source>
        <dbReference type="EMBL" id="ACG25608.1"/>
    </source>
</evidence>
<feature type="domain" description="Nucleotidyl transferase" evidence="1">
    <location>
        <begin position="3"/>
        <end position="36"/>
    </location>
</feature>